<reference evidence="1 2" key="1">
    <citation type="submission" date="2020-01" db="EMBL/GenBank/DDBJ databases">
        <authorList>
            <person name="Palmer J.M."/>
        </authorList>
    </citation>
    <scope>NUCLEOTIDE SEQUENCE [LARGE SCALE GENOMIC DNA]</scope>
    <source>
        <strain evidence="1 2">TWF970</strain>
    </source>
</reference>
<name>A0A7C8RB54_ORBOL</name>
<evidence type="ECO:0000313" key="2">
    <source>
        <dbReference type="Proteomes" id="UP000474640"/>
    </source>
</evidence>
<dbReference type="EMBL" id="JAABOJ010000012">
    <property type="protein sequence ID" value="KAF3282651.1"/>
    <property type="molecule type" value="Genomic_DNA"/>
</dbReference>
<proteinExistence type="predicted"/>
<protein>
    <submittedName>
        <fullName evidence="1">Uncharacterized protein</fullName>
    </submittedName>
</protein>
<evidence type="ECO:0000313" key="1">
    <source>
        <dbReference type="EMBL" id="KAF3282651.1"/>
    </source>
</evidence>
<sequence length="124" mass="14022">MKFLPPWETMAMSCKDGPEHHPFPFSSLLGLHLEHLLLPFARLFSNRLTPRQCTRALRGKAQLREKGTAPFPRAKPNASSLLSSLTRFIVKSRSAWSPPILLIIIIRTRRTDLPDSPKPIDVSV</sequence>
<accession>A0A7C8RB54</accession>
<gene>
    <name evidence="1" type="ORF">TWF970_001398</name>
</gene>
<dbReference type="Proteomes" id="UP000474640">
    <property type="component" value="Unassembled WGS sequence"/>
</dbReference>
<comment type="caution">
    <text evidence="1">The sequence shown here is derived from an EMBL/GenBank/DDBJ whole genome shotgun (WGS) entry which is preliminary data.</text>
</comment>
<dbReference type="AlphaFoldDB" id="A0A7C8RB54"/>
<organism evidence="1 2">
    <name type="scientific">Orbilia oligospora</name>
    <name type="common">Nematode-trapping fungus</name>
    <name type="synonym">Arthrobotrys oligospora</name>
    <dbReference type="NCBI Taxonomy" id="2813651"/>
    <lineage>
        <taxon>Eukaryota</taxon>
        <taxon>Fungi</taxon>
        <taxon>Dikarya</taxon>
        <taxon>Ascomycota</taxon>
        <taxon>Pezizomycotina</taxon>
        <taxon>Orbiliomycetes</taxon>
        <taxon>Orbiliales</taxon>
        <taxon>Orbiliaceae</taxon>
        <taxon>Orbilia</taxon>
    </lineage>
</organism>